<evidence type="ECO:0000259" key="8">
    <source>
        <dbReference type="Pfam" id="PF01850"/>
    </source>
</evidence>
<protein>
    <submittedName>
        <fullName evidence="9">VapC toxin family PIN domain ribonuclease</fullName>
    </submittedName>
</protein>
<dbReference type="GO" id="GO:0046872">
    <property type="term" value="F:metal ion binding"/>
    <property type="evidence" value="ECO:0007669"/>
    <property type="project" value="UniProtKB-KW"/>
</dbReference>
<accession>A0A2H0C0W2</accession>
<dbReference type="Proteomes" id="UP000229699">
    <property type="component" value="Unassembled WGS sequence"/>
</dbReference>
<evidence type="ECO:0000256" key="5">
    <source>
        <dbReference type="ARBA" id="ARBA00022801"/>
    </source>
</evidence>
<dbReference type="PANTHER" id="PTHR33653">
    <property type="entry name" value="RIBONUCLEASE VAPC2"/>
    <property type="match status" value="1"/>
</dbReference>
<dbReference type="GO" id="GO:0016787">
    <property type="term" value="F:hydrolase activity"/>
    <property type="evidence" value="ECO:0007669"/>
    <property type="project" value="UniProtKB-KW"/>
</dbReference>
<comment type="similarity">
    <text evidence="7">Belongs to the PINc/VapC protein family.</text>
</comment>
<dbReference type="EMBL" id="PCTC01000045">
    <property type="protein sequence ID" value="PIP63491.1"/>
    <property type="molecule type" value="Genomic_DNA"/>
</dbReference>
<gene>
    <name evidence="9" type="ORF">COW97_02195</name>
</gene>
<keyword evidence="3" id="KW-0540">Nuclease</keyword>
<keyword evidence="2" id="KW-1277">Toxin-antitoxin system</keyword>
<dbReference type="SUPFAM" id="SSF88723">
    <property type="entry name" value="PIN domain-like"/>
    <property type="match status" value="1"/>
</dbReference>
<comment type="caution">
    <text evidence="9">The sequence shown here is derived from an EMBL/GenBank/DDBJ whole genome shotgun (WGS) entry which is preliminary data.</text>
</comment>
<dbReference type="GO" id="GO:0004518">
    <property type="term" value="F:nuclease activity"/>
    <property type="evidence" value="ECO:0007669"/>
    <property type="project" value="UniProtKB-KW"/>
</dbReference>
<name>A0A2H0C0W2_9BACT</name>
<proteinExistence type="inferred from homology"/>
<dbReference type="Gene3D" id="3.40.50.1010">
    <property type="entry name" value="5'-nuclease"/>
    <property type="match status" value="1"/>
</dbReference>
<dbReference type="Pfam" id="PF01850">
    <property type="entry name" value="PIN"/>
    <property type="match status" value="1"/>
</dbReference>
<comment type="cofactor">
    <cofactor evidence="1">
        <name>Mg(2+)</name>
        <dbReference type="ChEBI" id="CHEBI:18420"/>
    </cofactor>
</comment>
<keyword evidence="4" id="KW-0479">Metal-binding</keyword>
<sequence length="129" mass="14530">MKYLADTDVLIDHLRGKKKLDPTLLKDGVGISIITYGELLYGAEKSINKEKTKQTVLDFIKNLSIAIINLSEEIIQKYATIKAGLEKKGQRLDDFDLLIASTAMSDSLVFLTGNIKHFSRIKELKIFDK</sequence>
<dbReference type="CDD" id="cd09881">
    <property type="entry name" value="PIN_VapC4-5_FitB-like"/>
    <property type="match status" value="1"/>
</dbReference>
<evidence type="ECO:0000256" key="7">
    <source>
        <dbReference type="ARBA" id="ARBA00038093"/>
    </source>
</evidence>
<dbReference type="InterPro" id="IPR029060">
    <property type="entry name" value="PIN-like_dom_sf"/>
</dbReference>
<dbReference type="PANTHER" id="PTHR33653:SF1">
    <property type="entry name" value="RIBONUCLEASE VAPC2"/>
    <property type="match status" value="1"/>
</dbReference>
<dbReference type="InterPro" id="IPR002716">
    <property type="entry name" value="PIN_dom"/>
</dbReference>
<evidence type="ECO:0000256" key="2">
    <source>
        <dbReference type="ARBA" id="ARBA00022649"/>
    </source>
</evidence>
<evidence type="ECO:0000313" key="10">
    <source>
        <dbReference type="Proteomes" id="UP000229699"/>
    </source>
</evidence>
<evidence type="ECO:0000256" key="6">
    <source>
        <dbReference type="ARBA" id="ARBA00022842"/>
    </source>
</evidence>
<organism evidence="9 10">
    <name type="scientific">Candidatus Roizmanbacteria bacterium CG22_combo_CG10-13_8_21_14_all_34_12</name>
    <dbReference type="NCBI Taxonomy" id="1974860"/>
    <lineage>
        <taxon>Bacteria</taxon>
        <taxon>Candidatus Roizmaniibacteriota</taxon>
    </lineage>
</organism>
<feature type="domain" description="PIN" evidence="8">
    <location>
        <begin position="3"/>
        <end position="123"/>
    </location>
</feature>
<evidence type="ECO:0000256" key="4">
    <source>
        <dbReference type="ARBA" id="ARBA00022723"/>
    </source>
</evidence>
<reference evidence="9 10" key="1">
    <citation type="submission" date="2017-09" db="EMBL/GenBank/DDBJ databases">
        <title>Depth-based differentiation of microbial function through sediment-hosted aquifers and enrichment of novel symbionts in the deep terrestrial subsurface.</title>
        <authorList>
            <person name="Probst A.J."/>
            <person name="Ladd B."/>
            <person name="Jarett J.K."/>
            <person name="Geller-Mcgrath D.E."/>
            <person name="Sieber C.M."/>
            <person name="Emerson J.B."/>
            <person name="Anantharaman K."/>
            <person name="Thomas B.C."/>
            <person name="Malmstrom R."/>
            <person name="Stieglmeier M."/>
            <person name="Klingl A."/>
            <person name="Woyke T."/>
            <person name="Ryan C.M."/>
            <person name="Banfield J.F."/>
        </authorList>
    </citation>
    <scope>NUCLEOTIDE SEQUENCE [LARGE SCALE GENOMIC DNA]</scope>
    <source>
        <strain evidence="9">CG22_combo_CG10-13_8_21_14_all_34_12</strain>
    </source>
</reference>
<keyword evidence="5" id="KW-0378">Hydrolase</keyword>
<dbReference type="AlphaFoldDB" id="A0A2H0C0W2"/>
<dbReference type="InterPro" id="IPR050556">
    <property type="entry name" value="Type_II_TA_system_RNase"/>
</dbReference>
<keyword evidence="6" id="KW-0460">Magnesium</keyword>
<evidence type="ECO:0000256" key="1">
    <source>
        <dbReference type="ARBA" id="ARBA00001946"/>
    </source>
</evidence>
<evidence type="ECO:0000313" key="9">
    <source>
        <dbReference type="EMBL" id="PIP63491.1"/>
    </source>
</evidence>
<evidence type="ECO:0000256" key="3">
    <source>
        <dbReference type="ARBA" id="ARBA00022722"/>
    </source>
</evidence>